<dbReference type="Gene3D" id="1.20.1280.50">
    <property type="match status" value="1"/>
</dbReference>
<dbReference type="InterPro" id="IPR050796">
    <property type="entry name" value="SCF_F-box_component"/>
</dbReference>
<accession>A0AAV6I0Q4</accession>
<sequence length="498" mass="56838">MAPCCAYDPLHLVPQISLPLQPNQPLDSRGAFVVHAGSAVYIWIGEKCASDMTDCARTAASHVIAYRVAEGPVVFVKQGEETPQFWLVFETEQDRLRTPEIANKGGSVEGRPVVSLPKVPNDIIFGGILSRLPVRSLLRLMSVSKYWKSMIASDPRLALDQMNRSVKSTCSFDRRRILIWDLDSVFLQDKKWVGNSFFTIRKITCPVEDFSCHLIVAACDGLVCLRKRKMDNVILFWNPLTGETKRVSEPPVPTTPPNFSYGLGYDSSSDDYKLVRICAELSDAVNKVFRTMVRVYSLRHNSWKQVEDFPGQLLRPFLRPLLRPGVLGVFFNGALYWTTYDTQSEDEPWKVTAFDLAKEEFSTLEVHSDFKPESSYIQIRLLDEKLCLYYPPPHRERWERERGRSSSNFWLINEHDNSETWSGYAIDIPSCKTFTPLCLLKNDEQVSLAYGEGKIGVYNLEDRTLVRDLHIPGIPKDFEEVTFTENLISPDTYNGLIR</sequence>
<proteinExistence type="predicted"/>
<feature type="domain" description="Gelsolin-like" evidence="1">
    <location>
        <begin position="26"/>
        <end position="86"/>
    </location>
</feature>
<name>A0AAV6I0Q4_9ERIC</name>
<dbReference type="PANTHER" id="PTHR31672:SF13">
    <property type="entry name" value="F-BOX PROTEIN CPR30-LIKE"/>
    <property type="match status" value="1"/>
</dbReference>
<reference evidence="4" key="1">
    <citation type="submission" date="2020-08" db="EMBL/GenBank/DDBJ databases">
        <title>Plant Genome Project.</title>
        <authorList>
            <person name="Zhang R.-G."/>
        </authorList>
    </citation>
    <scope>NUCLEOTIDE SEQUENCE</scope>
    <source>
        <strain evidence="4">WSP0</strain>
        <tissue evidence="4">Leaf</tissue>
    </source>
</reference>
<evidence type="ECO:0000259" key="2">
    <source>
        <dbReference type="Pfam" id="PF00646"/>
    </source>
</evidence>
<dbReference type="InterPro" id="IPR017451">
    <property type="entry name" value="F-box-assoc_interact_dom"/>
</dbReference>
<feature type="domain" description="F-box associated beta-propeller type 1" evidence="3">
    <location>
        <begin position="216"/>
        <end position="426"/>
    </location>
</feature>
<comment type="caution">
    <text evidence="4">The sequence shown here is derived from an EMBL/GenBank/DDBJ whole genome shotgun (WGS) entry which is preliminary data.</text>
</comment>
<evidence type="ECO:0000259" key="3">
    <source>
        <dbReference type="Pfam" id="PF07734"/>
    </source>
</evidence>
<dbReference type="AlphaFoldDB" id="A0AAV6I0Q4"/>
<evidence type="ECO:0008006" key="6">
    <source>
        <dbReference type="Google" id="ProtNLM"/>
    </source>
</evidence>
<evidence type="ECO:0000313" key="4">
    <source>
        <dbReference type="EMBL" id="KAG5522006.1"/>
    </source>
</evidence>
<dbReference type="SUPFAM" id="SSF81383">
    <property type="entry name" value="F-box domain"/>
    <property type="match status" value="1"/>
</dbReference>
<dbReference type="Pfam" id="PF00626">
    <property type="entry name" value="Gelsolin"/>
    <property type="match status" value="1"/>
</dbReference>
<organism evidence="4 5">
    <name type="scientific">Rhododendron griersonianum</name>
    <dbReference type="NCBI Taxonomy" id="479676"/>
    <lineage>
        <taxon>Eukaryota</taxon>
        <taxon>Viridiplantae</taxon>
        <taxon>Streptophyta</taxon>
        <taxon>Embryophyta</taxon>
        <taxon>Tracheophyta</taxon>
        <taxon>Spermatophyta</taxon>
        <taxon>Magnoliopsida</taxon>
        <taxon>eudicotyledons</taxon>
        <taxon>Gunneridae</taxon>
        <taxon>Pentapetalae</taxon>
        <taxon>asterids</taxon>
        <taxon>Ericales</taxon>
        <taxon>Ericaceae</taxon>
        <taxon>Ericoideae</taxon>
        <taxon>Rhodoreae</taxon>
        <taxon>Rhododendron</taxon>
    </lineage>
</organism>
<dbReference type="InterPro" id="IPR001810">
    <property type="entry name" value="F-box_dom"/>
</dbReference>
<feature type="domain" description="F-box" evidence="2">
    <location>
        <begin position="128"/>
        <end position="156"/>
    </location>
</feature>
<dbReference type="PANTHER" id="PTHR31672">
    <property type="entry name" value="BNACNNG10540D PROTEIN"/>
    <property type="match status" value="1"/>
</dbReference>
<evidence type="ECO:0000313" key="5">
    <source>
        <dbReference type="Proteomes" id="UP000823749"/>
    </source>
</evidence>
<keyword evidence="5" id="KW-1185">Reference proteome</keyword>
<dbReference type="Pfam" id="PF07734">
    <property type="entry name" value="FBA_1"/>
    <property type="match status" value="1"/>
</dbReference>
<dbReference type="SUPFAM" id="SSF55753">
    <property type="entry name" value="Actin depolymerizing proteins"/>
    <property type="match status" value="1"/>
</dbReference>
<dbReference type="InterPro" id="IPR006527">
    <property type="entry name" value="F-box-assoc_dom_typ1"/>
</dbReference>
<dbReference type="InterPro" id="IPR036047">
    <property type="entry name" value="F-box-like_dom_sf"/>
</dbReference>
<dbReference type="InterPro" id="IPR029006">
    <property type="entry name" value="ADF-H/Gelsolin-like_dom_sf"/>
</dbReference>
<dbReference type="Gene3D" id="3.40.20.10">
    <property type="entry name" value="Severin"/>
    <property type="match status" value="1"/>
</dbReference>
<dbReference type="InterPro" id="IPR007123">
    <property type="entry name" value="Gelsolin-like_dom"/>
</dbReference>
<evidence type="ECO:0000259" key="1">
    <source>
        <dbReference type="Pfam" id="PF00626"/>
    </source>
</evidence>
<dbReference type="SUPFAM" id="SSF101898">
    <property type="entry name" value="NHL repeat"/>
    <property type="match status" value="1"/>
</dbReference>
<gene>
    <name evidence="4" type="ORF">RHGRI_034278</name>
</gene>
<dbReference type="EMBL" id="JACTNZ010000012">
    <property type="protein sequence ID" value="KAG5522006.1"/>
    <property type="molecule type" value="Genomic_DNA"/>
</dbReference>
<protein>
    <recommendedName>
        <fullName evidence="6">F-box domain-containing protein</fullName>
    </recommendedName>
</protein>
<dbReference type="NCBIfam" id="TIGR01640">
    <property type="entry name" value="F_box_assoc_1"/>
    <property type="match status" value="1"/>
</dbReference>
<dbReference type="Proteomes" id="UP000823749">
    <property type="component" value="Chromosome 12"/>
</dbReference>
<dbReference type="Pfam" id="PF00646">
    <property type="entry name" value="F-box"/>
    <property type="match status" value="1"/>
</dbReference>